<evidence type="ECO:0000256" key="2">
    <source>
        <dbReference type="RuleBase" id="RU368102"/>
    </source>
</evidence>
<proteinExistence type="inferred from homology"/>
<protein>
    <recommendedName>
        <fullName evidence="2">RTX toxin-activating lysine-acyltransferase</fullName>
        <ecNumber evidence="2">2.3.1.-</ecNumber>
    </recommendedName>
</protein>
<dbReference type="GO" id="GO:0009404">
    <property type="term" value="P:toxin metabolic process"/>
    <property type="evidence" value="ECO:0007669"/>
    <property type="project" value="UniProtKB-UniRule"/>
</dbReference>
<dbReference type="GO" id="GO:0005737">
    <property type="term" value="C:cytoplasm"/>
    <property type="evidence" value="ECO:0007669"/>
    <property type="project" value="UniProtKB-SubCell"/>
</dbReference>
<evidence type="ECO:0000313" key="4">
    <source>
        <dbReference type="Proteomes" id="UP000267464"/>
    </source>
</evidence>
<dbReference type="InterPro" id="IPR003996">
    <property type="entry name" value="RTX_toxin-activating_protC_bac"/>
</dbReference>
<dbReference type="GO" id="GO:0031640">
    <property type="term" value="P:killing of cells of another organism"/>
    <property type="evidence" value="ECO:0007669"/>
    <property type="project" value="UniProtKB-KW"/>
</dbReference>
<keyword evidence="2 3" id="KW-0808">Transferase</keyword>
<sequence>MITSHLEVRGEPADDERRNCTLLGLVSGLMSEAPSHSHLPWAHVSTVLIPAISHRQVKVYFNEDGDPVGYVVWAHLADDVERRAMQTGQFSLHESEWNEGNTLWVLDLLALPGHLKYMLRDMRDSLFASDEAVRYLRIKHNRRMAKEIGREERFGFFAAGRRQVA</sequence>
<keyword evidence="2" id="KW-0204">Cytolysis</keyword>
<dbReference type="Pfam" id="PF02794">
    <property type="entry name" value="HlyC"/>
    <property type="match status" value="1"/>
</dbReference>
<reference evidence="3 4" key="1">
    <citation type="submission" date="2018-08" db="EMBL/GenBank/DDBJ databases">
        <authorList>
            <person name="Khan S.A."/>
            <person name="Jeon C.O."/>
            <person name="Chun B.H."/>
            <person name="Jeong S.E."/>
        </authorList>
    </citation>
    <scope>NUCLEOTIDE SEQUENCE [LARGE SCALE GENOMIC DNA]</scope>
    <source>
        <strain evidence="3 4">S-16</strain>
    </source>
</reference>
<dbReference type="AlphaFoldDB" id="A0A3N7HS84"/>
<evidence type="ECO:0000256" key="1">
    <source>
        <dbReference type="ARBA" id="ARBA00005686"/>
    </source>
</evidence>
<evidence type="ECO:0000313" key="3">
    <source>
        <dbReference type="EMBL" id="RQP23681.1"/>
    </source>
</evidence>
<keyword evidence="2" id="KW-0963">Cytoplasm</keyword>
<dbReference type="EC" id="2.3.1.-" evidence="2"/>
<dbReference type="EMBL" id="QUSW01000004">
    <property type="protein sequence ID" value="RQP23681.1"/>
    <property type="molecule type" value="Genomic_DNA"/>
</dbReference>
<reference evidence="3 4" key="2">
    <citation type="submission" date="2018-12" db="EMBL/GenBank/DDBJ databases">
        <title>Rhizobacter gummiphilus sp. nov., a rubber-degrading bacterium isolated from the soil of a botanical garden in Japan.</title>
        <authorList>
            <person name="Shunsuke S.S."/>
        </authorList>
    </citation>
    <scope>NUCLEOTIDE SEQUENCE [LARGE SCALE GENOMIC DNA]</scope>
    <source>
        <strain evidence="3 4">S-16</strain>
    </source>
</reference>
<comment type="subcellular location">
    <subcellularLocation>
        <location evidence="2">Cytoplasm</location>
    </subcellularLocation>
</comment>
<comment type="caution">
    <text evidence="3">The sequence shown here is derived from an EMBL/GenBank/DDBJ whole genome shotgun (WGS) entry which is preliminary data.</text>
</comment>
<keyword evidence="4" id="KW-1185">Reference proteome</keyword>
<organism evidence="3 4">
    <name type="scientific">Piscinibacter terrae</name>
    <dbReference type="NCBI Taxonomy" id="2496871"/>
    <lineage>
        <taxon>Bacteria</taxon>
        <taxon>Pseudomonadati</taxon>
        <taxon>Pseudomonadota</taxon>
        <taxon>Betaproteobacteria</taxon>
        <taxon>Burkholderiales</taxon>
        <taxon>Sphaerotilaceae</taxon>
        <taxon>Piscinibacter</taxon>
    </lineage>
</organism>
<dbReference type="GO" id="GO:0016746">
    <property type="term" value="F:acyltransferase activity"/>
    <property type="evidence" value="ECO:0007669"/>
    <property type="project" value="UniProtKB-UniRule"/>
</dbReference>
<comment type="similarity">
    <text evidence="1 2">Belongs to the RTX toxin acyltransferase family.</text>
</comment>
<keyword evidence="2 3" id="KW-0012">Acyltransferase</keyword>
<dbReference type="RefSeq" id="WP_124541400.1">
    <property type="nucleotide sequence ID" value="NZ_QUSW01000004.1"/>
</dbReference>
<comment type="function">
    <text evidence="2">Involved in fatty acylation of protoxin at internal lysine residues, thereby converting it to the active toxin.</text>
</comment>
<accession>A0A3N7HS84</accession>
<dbReference type="OrthoDB" id="8596436at2"/>
<gene>
    <name evidence="3" type="ORF">DZC73_16250</name>
</gene>
<name>A0A3N7HS84_9BURK</name>
<dbReference type="Proteomes" id="UP000267464">
    <property type="component" value="Unassembled WGS sequence"/>
</dbReference>